<name>A0ABQ1C1B4_9MYCO</name>
<dbReference type="InterPro" id="IPR006917">
    <property type="entry name" value="SOUL_heme-bd"/>
</dbReference>
<sequence>MGQFAEAAGMVVGYRHGIEEPAHTTEKLTKDVEIRHYGDRIAAQTTVSADEESARNVGFRRLAGYIFGGNNDREKVAMTAPVAQESRSKGEWVIQFFMPSEKTMDTLPVPNAGDVELVKVPPATVAVHKFNGIPSKRAVASHTKQLMDTLGELGFETTDAPAAWFYDPPWTVPALRRNEIAVPVKPRSGV</sequence>
<dbReference type="EMBL" id="BLKX01000001">
    <property type="protein sequence ID" value="GFG78150.1"/>
    <property type="molecule type" value="Genomic_DNA"/>
</dbReference>
<dbReference type="Pfam" id="PF04832">
    <property type="entry name" value="SOUL"/>
    <property type="match status" value="1"/>
</dbReference>
<dbReference type="InterPro" id="IPR011256">
    <property type="entry name" value="Reg_factor_effector_dom_sf"/>
</dbReference>
<dbReference type="Proteomes" id="UP000465240">
    <property type="component" value="Unassembled WGS sequence"/>
</dbReference>
<reference evidence="1 2" key="1">
    <citation type="journal article" date="2019" name="Emerg. Microbes Infect.">
        <title>Comprehensive subspecies identification of 175 nontuberculous mycobacteria species based on 7547 genomic profiles.</title>
        <authorList>
            <person name="Matsumoto Y."/>
            <person name="Kinjo T."/>
            <person name="Motooka D."/>
            <person name="Nabeya D."/>
            <person name="Jung N."/>
            <person name="Uechi K."/>
            <person name="Horii T."/>
            <person name="Iida T."/>
            <person name="Fujita J."/>
            <person name="Nakamura S."/>
        </authorList>
    </citation>
    <scope>NUCLEOTIDE SEQUENCE [LARGE SCALE GENOMIC DNA]</scope>
    <source>
        <strain evidence="1 2">JCM 18565</strain>
    </source>
</reference>
<protein>
    <submittedName>
        <fullName evidence="1">Heme-binding protein</fullName>
    </submittedName>
</protein>
<evidence type="ECO:0000313" key="1">
    <source>
        <dbReference type="EMBL" id="GFG78150.1"/>
    </source>
</evidence>
<evidence type="ECO:0000313" key="2">
    <source>
        <dbReference type="Proteomes" id="UP000465240"/>
    </source>
</evidence>
<keyword evidence="2" id="KW-1185">Reference proteome</keyword>
<dbReference type="PANTHER" id="PTHR11220:SF58">
    <property type="entry name" value="SOUL HEME-BINDING FAMILY PROTEIN"/>
    <property type="match status" value="1"/>
</dbReference>
<comment type="caution">
    <text evidence="1">The sequence shown here is derived from an EMBL/GenBank/DDBJ whole genome shotgun (WGS) entry which is preliminary data.</text>
</comment>
<organism evidence="1 2">
    <name type="scientific">Mycobacterium paragordonae</name>
    <dbReference type="NCBI Taxonomy" id="1389713"/>
    <lineage>
        <taxon>Bacteria</taxon>
        <taxon>Bacillati</taxon>
        <taxon>Actinomycetota</taxon>
        <taxon>Actinomycetes</taxon>
        <taxon>Mycobacteriales</taxon>
        <taxon>Mycobacteriaceae</taxon>
        <taxon>Mycobacterium</taxon>
    </lineage>
</organism>
<accession>A0ABQ1C1B4</accession>
<proteinExistence type="predicted"/>
<gene>
    <name evidence="1" type="ORF">MPRG_14260</name>
</gene>
<dbReference type="PANTHER" id="PTHR11220">
    <property type="entry name" value="HEME-BINDING PROTEIN-RELATED"/>
    <property type="match status" value="1"/>
</dbReference>
<dbReference type="SUPFAM" id="SSF55136">
    <property type="entry name" value="Probable bacterial effector-binding domain"/>
    <property type="match status" value="1"/>
</dbReference>
<dbReference type="Gene3D" id="3.20.80.10">
    <property type="entry name" value="Regulatory factor, effector binding domain"/>
    <property type="match status" value="1"/>
</dbReference>